<feature type="compositionally biased region" description="Polar residues" evidence="3">
    <location>
        <begin position="250"/>
        <end position="262"/>
    </location>
</feature>
<comment type="similarity">
    <text evidence="1">Belongs to the MAP7 family.</text>
</comment>
<feature type="region of interest" description="Disordered" evidence="3">
    <location>
        <begin position="1"/>
        <end position="43"/>
    </location>
</feature>
<dbReference type="InParanoid" id="A0A5F8H519"/>
<evidence type="ECO:0000256" key="2">
    <source>
        <dbReference type="ARBA" id="ARBA00023054"/>
    </source>
</evidence>
<reference evidence="4 5" key="1">
    <citation type="journal article" date="2007" name="Nature">
        <title>Genome of the marsupial Monodelphis domestica reveals innovation in non-coding sequences.</title>
        <authorList>
            <person name="Mikkelsen T.S."/>
            <person name="Wakefield M.J."/>
            <person name="Aken B."/>
            <person name="Amemiya C.T."/>
            <person name="Chang J.L."/>
            <person name="Duke S."/>
            <person name="Garber M."/>
            <person name="Gentles A.J."/>
            <person name="Goodstadt L."/>
            <person name="Heger A."/>
            <person name="Jurka J."/>
            <person name="Kamal M."/>
            <person name="Mauceli E."/>
            <person name="Searle S.M."/>
            <person name="Sharpe T."/>
            <person name="Baker M.L."/>
            <person name="Batzer M.A."/>
            <person name="Benos P.V."/>
            <person name="Belov K."/>
            <person name="Clamp M."/>
            <person name="Cook A."/>
            <person name="Cuff J."/>
            <person name="Das R."/>
            <person name="Davidow L."/>
            <person name="Deakin J.E."/>
            <person name="Fazzari M.J."/>
            <person name="Glass J.L."/>
            <person name="Grabherr M."/>
            <person name="Greally J.M."/>
            <person name="Gu W."/>
            <person name="Hore T.A."/>
            <person name="Huttley G.A."/>
            <person name="Kleber M."/>
            <person name="Jirtle R.L."/>
            <person name="Koina E."/>
            <person name="Lee J.T."/>
            <person name="Mahony S."/>
            <person name="Marra M.A."/>
            <person name="Miller R.D."/>
            <person name="Nicholls R.D."/>
            <person name="Oda M."/>
            <person name="Papenfuss A.T."/>
            <person name="Parra Z.E."/>
            <person name="Pollock D.D."/>
            <person name="Ray D.A."/>
            <person name="Schein J.E."/>
            <person name="Speed T.P."/>
            <person name="Thompson K."/>
            <person name="VandeBerg J.L."/>
            <person name="Wade C.M."/>
            <person name="Walker J.A."/>
            <person name="Waters P.D."/>
            <person name="Webber C."/>
            <person name="Weidman J.R."/>
            <person name="Xie X."/>
            <person name="Zody M.C."/>
            <person name="Baldwin J."/>
            <person name="Abdouelleil A."/>
            <person name="Abdulkadir J."/>
            <person name="Abebe A."/>
            <person name="Abera B."/>
            <person name="Abreu J."/>
            <person name="Acer S.C."/>
            <person name="Aftuck L."/>
            <person name="Alexander A."/>
            <person name="An P."/>
            <person name="Anderson E."/>
            <person name="Anderson S."/>
            <person name="Arachi H."/>
            <person name="Azer M."/>
            <person name="Bachantsang P."/>
            <person name="Barry A."/>
            <person name="Bayul T."/>
            <person name="Berlin A."/>
            <person name="Bessette D."/>
            <person name="Bloom T."/>
            <person name="Bloom T."/>
            <person name="Boguslavskiy L."/>
            <person name="Bonnet C."/>
            <person name="Boukhgalter B."/>
            <person name="Bourzgui I."/>
            <person name="Brown A."/>
            <person name="Cahill P."/>
            <person name="Channer S."/>
            <person name="Cheshatsang Y."/>
            <person name="Chuda L."/>
            <person name="Citroen M."/>
            <person name="Collymore A."/>
            <person name="Cooke P."/>
            <person name="Costello M."/>
            <person name="D'Aco K."/>
            <person name="Daza R."/>
            <person name="De Haan G."/>
            <person name="DeGray S."/>
            <person name="DeMaso C."/>
            <person name="Dhargay N."/>
            <person name="Dooley K."/>
            <person name="Dooley E."/>
            <person name="Doricent M."/>
            <person name="Dorje P."/>
            <person name="Dorjee K."/>
            <person name="Dupes A."/>
            <person name="Elong R."/>
            <person name="Falk J."/>
            <person name="Farina A."/>
            <person name="Faro S."/>
            <person name="Ferguson D."/>
            <person name="Fisher S."/>
            <person name="Foley C.D."/>
            <person name="Franke A."/>
            <person name="Friedrich D."/>
            <person name="Gadbois L."/>
            <person name="Gearin G."/>
            <person name="Gearin C.R."/>
            <person name="Giannoukos G."/>
            <person name="Goode T."/>
            <person name="Graham J."/>
            <person name="Grandbois E."/>
            <person name="Grewal S."/>
            <person name="Gyaltsen K."/>
            <person name="Hafez N."/>
            <person name="Hagos B."/>
            <person name="Hall J."/>
            <person name="Henson C."/>
            <person name="Hollinger A."/>
            <person name="Honan T."/>
            <person name="Huard M.D."/>
            <person name="Hughes L."/>
            <person name="Hurhula B."/>
            <person name="Husby M.E."/>
            <person name="Kamat A."/>
            <person name="Kanga B."/>
            <person name="Kashin S."/>
            <person name="Khazanovich D."/>
            <person name="Kisner P."/>
            <person name="Lance K."/>
            <person name="Lara M."/>
            <person name="Lee W."/>
            <person name="Lennon N."/>
            <person name="Letendre F."/>
            <person name="LeVine R."/>
            <person name="Lipovsky A."/>
            <person name="Liu X."/>
            <person name="Liu J."/>
            <person name="Liu S."/>
            <person name="Lokyitsang T."/>
            <person name="Lokyitsang Y."/>
            <person name="Lubonja R."/>
            <person name="Lui A."/>
            <person name="MacDonald P."/>
            <person name="Magnisalis V."/>
            <person name="Maru K."/>
            <person name="Matthews C."/>
            <person name="McCusker W."/>
            <person name="McDonough S."/>
            <person name="Mehta T."/>
            <person name="Meldrim J."/>
            <person name="Meneus L."/>
            <person name="Mihai O."/>
            <person name="Mihalev A."/>
            <person name="Mihova T."/>
            <person name="Mittelman R."/>
            <person name="Mlenga V."/>
            <person name="Montmayeur A."/>
            <person name="Mulrain L."/>
            <person name="Navidi A."/>
            <person name="Naylor J."/>
            <person name="Negash T."/>
            <person name="Nguyen T."/>
            <person name="Nguyen N."/>
            <person name="Nicol R."/>
            <person name="Norbu C."/>
            <person name="Norbu N."/>
            <person name="Novod N."/>
            <person name="O'Neill B."/>
            <person name="Osman S."/>
            <person name="Markiewicz E."/>
            <person name="Oyono O.L."/>
            <person name="Patti C."/>
            <person name="Phunkhang P."/>
            <person name="Pierre F."/>
            <person name="Priest M."/>
            <person name="Raghuraman S."/>
            <person name="Rege F."/>
            <person name="Reyes R."/>
            <person name="Rise C."/>
            <person name="Rogov P."/>
            <person name="Ross K."/>
            <person name="Ryan E."/>
            <person name="Settipalli S."/>
            <person name="Shea T."/>
            <person name="Sherpa N."/>
            <person name="Shi L."/>
            <person name="Shih D."/>
            <person name="Sparrow T."/>
            <person name="Spaulding J."/>
            <person name="Stalker J."/>
            <person name="Stange-Thomann N."/>
            <person name="Stavropoulos S."/>
            <person name="Stone C."/>
            <person name="Strader C."/>
            <person name="Tesfaye S."/>
            <person name="Thomson T."/>
            <person name="Thoulutsang Y."/>
            <person name="Thoulutsang D."/>
            <person name="Topham K."/>
            <person name="Topping I."/>
            <person name="Tsamla T."/>
            <person name="Vassiliev H."/>
            <person name="Vo A."/>
            <person name="Wangchuk T."/>
            <person name="Wangdi T."/>
            <person name="Weiand M."/>
            <person name="Wilkinson J."/>
            <person name="Wilson A."/>
            <person name="Yadav S."/>
            <person name="Young G."/>
            <person name="Yu Q."/>
            <person name="Zembek L."/>
            <person name="Zhong D."/>
            <person name="Zimmer A."/>
            <person name="Zwirko Z."/>
            <person name="Jaffe D.B."/>
            <person name="Alvarez P."/>
            <person name="Brockman W."/>
            <person name="Butler J."/>
            <person name="Chin C."/>
            <person name="Gnerre S."/>
            <person name="MacCallum I."/>
            <person name="Graves J.A."/>
            <person name="Ponting C.P."/>
            <person name="Breen M."/>
            <person name="Samollow P.B."/>
            <person name="Lander E.S."/>
            <person name="Lindblad-Toh K."/>
        </authorList>
    </citation>
    <scope>NUCLEOTIDE SEQUENCE [LARGE SCALE GENOMIC DNA]</scope>
</reference>
<dbReference type="STRING" id="13616.ENSMODP00000054922"/>
<feature type="region of interest" description="Disordered" evidence="3">
    <location>
        <begin position="248"/>
        <end position="304"/>
    </location>
</feature>
<organism evidence="4 5">
    <name type="scientific">Monodelphis domestica</name>
    <name type="common">Gray short-tailed opossum</name>
    <dbReference type="NCBI Taxonomy" id="13616"/>
    <lineage>
        <taxon>Eukaryota</taxon>
        <taxon>Metazoa</taxon>
        <taxon>Chordata</taxon>
        <taxon>Craniata</taxon>
        <taxon>Vertebrata</taxon>
        <taxon>Euteleostomi</taxon>
        <taxon>Mammalia</taxon>
        <taxon>Metatheria</taxon>
        <taxon>Didelphimorphia</taxon>
        <taxon>Didelphidae</taxon>
        <taxon>Monodelphis</taxon>
    </lineage>
</organism>
<evidence type="ECO:0000313" key="4">
    <source>
        <dbReference type="Ensembl" id="ENSMODP00000054922.1"/>
    </source>
</evidence>
<dbReference type="Bgee" id="ENSMODG00000048565">
    <property type="expression patterns" value="Expressed in heart and 18 other cell types or tissues"/>
</dbReference>
<dbReference type="Ensembl" id="ENSMODT00000071876.1">
    <property type="protein sequence ID" value="ENSMODP00000054922.1"/>
    <property type="gene ID" value="ENSMODG00000048565.1"/>
</dbReference>
<evidence type="ECO:0000256" key="1">
    <source>
        <dbReference type="ARBA" id="ARBA00007525"/>
    </source>
</evidence>
<reference evidence="4" key="2">
    <citation type="submission" date="2025-08" db="UniProtKB">
        <authorList>
            <consortium name="Ensembl"/>
        </authorList>
    </citation>
    <scope>IDENTIFICATION</scope>
</reference>
<proteinExistence type="inferred from homology"/>
<dbReference type="PANTHER" id="PTHR15073:SF2">
    <property type="entry name" value="MAP7 DOMAIN-CONTAINING PROTEIN 1"/>
    <property type="match status" value="1"/>
</dbReference>
<accession>A0A5F8H519</accession>
<feature type="region of interest" description="Disordered" evidence="3">
    <location>
        <begin position="174"/>
        <end position="204"/>
    </location>
</feature>
<dbReference type="InterPro" id="IPR051483">
    <property type="entry name" value="MAP7_domain-containing"/>
</dbReference>
<evidence type="ECO:0000256" key="3">
    <source>
        <dbReference type="SAM" id="MobiDB-lite"/>
    </source>
</evidence>
<evidence type="ECO:0000313" key="5">
    <source>
        <dbReference type="Proteomes" id="UP000002280"/>
    </source>
</evidence>
<sequence length="304" mass="32446">MEGPIGRPWLPGPRPGPLPSPLALGSNARVFSPPGGSRCSMSAVNLPKHVDSIINKRLSKSSATLWNSPSRSKRPPHSSPSLSWPRGPPSNRAASRTQPRPWPSPRPKPLVEKVLEGMRVGPGVSPLWSCPALKFCNLGKHSGALCPSPLPHSRFHGCWAVIVVRAEVDTQGWRRGQTEGSSTRAGAARTWKSAKPPPLSDRSLQLSPWESSIVDRLMTPTLSFLARSRSAVTLPGNGKDQVVPMCPRSASASPLTPCSTPRSLHRCAAAERRKAAGSSPATPRRRPEASPVSAAPGEVHCGHQ</sequence>
<name>A0A5F8H519_MONDO</name>
<dbReference type="AlphaFoldDB" id="A0A5F8H519"/>
<feature type="compositionally biased region" description="Pro residues" evidence="3">
    <location>
        <begin position="10"/>
        <end position="20"/>
    </location>
</feature>
<dbReference type="PANTHER" id="PTHR15073">
    <property type="entry name" value="MICROTUBULE-ASSOCIATED PROTEIN"/>
    <property type="match status" value="1"/>
</dbReference>
<protein>
    <submittedName>
        <fullName evidence="4">Uncharacterized protein</fullName>
    </submittedName>
</protein>
<keyword evidence="2" id="KW-0175">Coiled coil</keyword>
<reference evidence="4" key="3">
    <citation type="submission" date="2025-09" db="UniProtKB">
        <authorList>
            <consortium name="Ensembl"/>
        </authorList>
    </citation>
    <scope>IDENTIFICATION</scope>
</reference>
<dbReference type="GeneTree" id="ENSGT00950000182941"/>
<dbReference type="Proteomes" id="UP000002280">
    <property type="component" value="Chromosome 4"/>
</dbReference>
<feature type="region of interest" description="Disordered" evidence="3">
    <location>
        <begin position="61"/>
        <end position="108"/>
    </location>
</feature>
<keyword evidence="5" id="KW-1185">Reference proteome</keyword>